<dbReference type="Proteomes" id="UP001244640">
    <property type="component" value="Unassembled WGS sequence"/>
</dbReference>
<feature type="domain" description="Methylamine utilisation protein MauE" evidence="6">
    <location>
        <begin position="46"/>
        <end position="171"/>
    </location>
</feature>
<evidence type="ECO:0000256" key="2">
    <source>
        <dbReference type="ARBA" id="ARBA00022692"/>
    </source>
</evidence>
<feature type="transmembrane region" description="Helical" evidence="5">
    <location>
        <begin position="114"/>
        <end position="134"/>
    </location>
</feature>
<proteinExistence type="predicted"/>
<gene>
    <name evidence="7" type="ORF">QE382_002332</name>
</gene>
<dbReference type="Pfam" id="PF07291">
    <property type="entry name" value="MauE"/>
    <property type="match status" value="1"/>
</dbReference>
<protein>
    <recommendedName>
        <fullName evidence="6">Methylamine utilisation protein MauE domain-containing protein</fullName>
    </recommendedName>
</protein>
<comment type="subcellular location">
    <subcellularLocation>
        <location evidence="1">Membrane</location>
        <topology evidence="1">Multi-pass membrane protein</topology>
    </subcellularLocation>
</comment>
<accession>A0ABU0U5Y3</accession>
<feature type="transmembrane region" description="Helical" evidence="5">
    <location>
        <begin position="88"/>
        <end position="107"/>
    </location>
</feature>
<comment type="caution">
    <text evidence="7">The sequence shown here is derived from an EMBL/GenBank/DDBJ whole genome shotgun (WGS) entry which is preliminary data.</text>
</comment>
<dbReference type="EMBL" id="JAUTBA010000001">
    <property type="protein sequence ID" value="MDQ1150348.1"/>
    <property type="molecule type" value="Genomic_DNA"/>
</dbReference>
<sequence length="184" mass="21367">MDKVNNHIEQTAPAPNRGRGHWVALALLKAKFFELIYFGKNHPRAFVVQSFTYLLLILWIVVGSRKIFDYTAFRQAMLDQPFEDNYGVVLSYLLPLIQLSTAVLFIFEKTRRYGFLLTILLMIAFSWYITLVLKRTWGFIPCYCTLEFPTDWKGHLWINGIIAVFAIAGLLLDSIRKRANTRVT</sequence>
<name>A0ABU0U5Y3_9SPHI</name>
<keyword evidence="8" id="KW-1185">Reference proteome</keyword>
<evidence type="ECO:0000256" key="3">
    <source>
        <dbReference type="ARBA" id="ARBA00022989"/>
    </source>
</evidence>
<feature type="transmembrane region" description="Helical" evidence="5">
    <location>
        <begin position="154"/>
        <end position="172"/>
    </location>
</feature>
<evidence type="ECO:0000256" key="4">
    <source>
        <dbReference type="ARBA" id="ARBA00023136"/>
    </source>
</evidence>
<organism evidence="7 8">
    <name type="scientific">Sphingobacterium zeae</name>
    <dbReference type="NCBI Taxonomy" id="1776859"/>
    <lineage>
        <taxon>Bacteria</taxon>
        <taxon>Pseudomonadati</taxon>
        <taxon>Bacteroidota</taxon>
        <taxon>Sphingobacteriia</taxon>
        <taxon>Sphingobacteriales</taxon>
        <taxon>Sphingobacteriaceae</taxon>
        <taxon>Sphingobacterium</taxon>
    </lineage>
</organism>
<evidence type="ECO:0000313" key="8">
    <source>
        <dbReference type="Proteomes" id="UP001244640"/>
    </source>
</evidence>
<feature type="transmembrane region" description="Helical" evidence="5">
    <location>
        <begin position="51"/>
        <end position="68"/>
    </location>
</feature>
<evidence type="ECO:0000259" key="6">
    <source>
        <dbReference type="Pfam" id="PF07291"/>
    </source>
</evidence>
<dbReference type="InterPro" id="IPR009908">
    <property type="entry name" value="Methylamine_util_MauE"/>
</dbReference>
<keyword evidence="4 5" id="KW-0472">Membrane</keyword>
<reference evidence="7 8" key="1">
    <citation type="submission" date="2023-07" db="EMBL/GenBank/DDBJ databases">
        <title>Functional and genomic diversity of the sorghum phyllosphere microbiome.</title>
        <authorList>
            <person name="Shade A."/>
        </authorList>
    </citation>
    <scope>NUCLEOTIDE SEQUENCE [LARGE SCALE GENOMIC DNA]</scope>
    <source>
        <strain evidence="7 8">SORGH_AS_0892</strain>
    </source>
</reference>
<evidence type="ECO:0000256" key="1">
    <source>
        <dbReference type="ARBA" id="ARBA00004141"/>
    </source>
</evidence>
<dbReference type="RefSeq" id="WP_307186013.1">
    <property type="nucleotide sequence ID" value="NZ_JAUTBA010000001.1"/>
</dbReference>
<keyword evidence="3 5" id="KW-1133">Transmembrane helix</keyword>
<evidence type="ECO:0000313" key="7">
    <source>
        <dbReference type="EMBL" id="MDQ1150348.1"/>
    </source>
</evidence>
<evidence type="ECO:0000256" key="5">
    <source>
        <dbReference type="SAM" id="Phobius"/>
    </source>
</evidence>
<keyword evidence="2 5" id="KW-0812">Transmembrane</keyword>